<comment type="caution">
    <text evidence="2">The sequence shown here is derived from an EMBL/GenBank/DDBJ whole genome shotgun (WGS) entry which is preliminary data.</text>
</comment>
<organism evidence="2 3">
    <name type="scientific">Perkinsus olseni</name>
    <name type="common">Perkinsus atlanticus</name>
    <dbReference type="NCBI Taxonomy" id="32597"/>
    <lineage>
        <taxon>Eukaryota</taxon>
        <taxon>Sar</taxon>
        <taxon>Alveolata</taxon>
        <taxon>Perkinsozoa</taxon>
        <taxon>Perkinsea</taxon>
        <taxon>Perkinsida</taxon>
        <taxon>Perkinsidae</taxon>
        <taxon>Perkinsus</taxon>
    </lineage>
</organism>
<feature type="non-terminal residue" evidence="2">
    <location>
        <position position="1"/>
    </location>
</feature>
<proteinExistence type="predicted"/>
<keyword evidence="1" id="KW-1133">Transmembrane helix</keyword>
<evidence type="ECO:0000256" key="1">
    <source>
        <dbReference type="SAM" id="Phobius"/>
    </source>
</evidence>
<feature type="transmembrane region" description="Helical" evidence="1">
    <location>
        <begin position="138"/>
        <end position="159"/>
    </location>
</feature>
<keyword evidence="1" id="KW-0472">Membrane</keyword>
<evidence type="ECO:0000313" key="3">
    <source>
        <dbReference type="Proteomes" id="UP000574390"/>
    </source>
</evidence>
<gene>
    <name evidence="2" type="ORF">FOZ62_000222</name>
</gene>
<accession>A0A7J6S8N8</accession>
<protein>
    <submittedName>
        <fullName evidence="2">Uncharacterized protein</fullName>
    </submittedName>
</protein>
<evidence type="ECO:0000313" key="2">
    <source>
        <dbReference type="EMBL" id="KAF4728410.1"/>
    </source>
</evidence>
<dbReference type="AlphaFoldDB" id="A0A7J6S8N8"/>
<reference evidence="2 3" key="1">
    <citation type="submission" date="2020-04" db="EMBL/GenBank/DDBJ databases">
        <title>Perkinsus olseni comparative genomics.</title>
        <authorList>
            <person name="Bogema D.R."/>
        </authorList>
    </citation>
    <scope>NUCLEOTIDE SEQUENCE [LARGE SCALE GENOMIC DNA]</scope>
    <source>
        <strain evidence="2">ATCC PRA-205</strain>
    </source>
</reference>
<sequence length="238" mass="27322">MLRRCYRFLTRDLWAVHFTRKIGRLNAVFLEESFDNDRVFGDADEVGLEAYPTGERDSHRKRFDSFESWDSASSSCSPRDDGLMDDEMELDENGLIFMSFEASHEFREMRATREVQHYGRVRVFKGPLGVVFYIGPHWYAIIVMVGVIVVIGFGFAWMLTPWLEVSENQRKVQGLVGTILTKLNVMSVTSTEKLRAVIDTMPSSVSNYVASDTGQTDKKFIDRLPPDWEAAEKKLILD</sequence>
<name>A0A7J6S8N8_PEROL</name>
<dbReference type="Proteomes" id="UP000574390">
    <property type="component" value="Unassembled WGS sequence"/>
</dbReference>
<keyword evidence="1" id="KW-0812">Transmembrane</keyword>
<dbReference type="EMBL" id="JABANM010017072">
    <property type="protein sequence ID" value="KAF4728410.1"/>
    <property type="molecule type" value="Genomic_DNA"/>
</dbReference>